<feature type="domain" description="DUF5069" evidence="1">
    <location>
        <begin position="6"/>
        <end position="115"/>
    </location>
</feature>
<accession>A0A382WIZ1</accession>
<dbReference type="AlphaFoldDB" id="A0A382WIZ1"/>
<organism evidence="2">
    <name type="scientific">marine metagenome</name>
    <dbReference type="NCBI Taxonomy" id="408172"/>
    <lineage>
        <taxon>unclassified sequences</taxon>
        <taxon>metagenomes</taxon>
        <taxon>ecological metagenomes</taxon>
    </lineage>
</organism>
<evidence type="ECO:0000259" key="1">
    <source>
        <dbReference type="Pfam" id="PF16798"/>
    </source>
</evidence>
<sequence>MDLTQSFPRSPKIKMSGLVMVPRMIDKARAYNAKTLGEYIFPCPLDKIILEFLNIDHEEIIHLAQKLTDEEIVLWIKERCLNRSEKDKEQINQKILERKPDTQESLNRFNKLRNEI</sequence>
<name>A0A382WIZ1_9ZZZZ</name>
<evidence type="ECO:0000313" key="2">
    <source>
        <dbReference type="EMBL" id="SVD58584.1"/>
    </source>
</evidence>
<feature type="non-terminal residue" evidence="2">
    <location>
        <position position="116"/>
    </location>
</feature>
<gene>
    <name evidence="2" type="ORF">METZ01_LOCUS411438</name>
</gene>
<proteinExistence type="predicted"/>
<protein>
    <recommendedName>
        <fullName evidence="1">DUF5069 domain-containing protein</fullName>
    </recommendedName>
</protein>
<dbReference type="Pfam" id="PF16798">
    <property type="entry name" value="DUF5069"/>
    <property type="match status" value="1"/>
</dbReference>
<reference evidence="2" key="1">
    <citation type="submission" date="2018-05" db="EMBL/GenBank/DDBJ databases">
        <authorList>
            <person name="Lanie J.A."/>
            <person name="Ng W.-L."/>
            <person name="Kazmierczak K.M."/>
            <person name="Andrzejewski T.M."/>
            <person name="Davidsen T.M."/>
            <person name="Wayne K.J."/>
            <person name="Tettelin H."/>
            <person name="Glass J.I."/>
            <person name="Rusch D."/>
            <person name="Podicherti R."/>
            <person name="Tsui H.-C.T."/>
            <person name="Winkler M.E."/>
        </authorList>
    </citation>
    <scope>NUCLEOTIDE SEQUENCE</scope>
</reference>
<dbReference type="EMBL" id="UINC01160118">
    <property type="protein sequence ID" value="SVD58584.1"/>
    <property type="molecule type" value="Genomic_DNA"/>
</dbReference>
<dbReference type="InterPro" id="IPR031849">
    <property type="entry name" value="DUF5069"/>
</dbReference>